<protein>
    <submittedName>
        <fullName evidence="2">(northern house mosquito) hypothetical protein</fullName>
    </submittedName>
</protein>
<evidence type="ECO:0000256" key="1">
    <source>
        <dbReference type="SAM" id="MobiDB-lite"/>
    </source>
</evidence>
<organism evidence="2">
    <name type="scientific">Culex pipiens</name>
    <name type="common">House mosquito</name>
    <dbReference type="NCBI Taxonomy" id="7175"/>
    <lineage>
        <taxon>Eukaryota</taxon>
        <taxon>Metazoa</taxon>
        <taxon>Ecdysozoa</taxon>
        <taxon>Arthropoda</taxon>
        <taxon>Hexapoda</taxon>
        <taxon>Insecta</taxon>
        <taxon>Pterygota</taxon>
        <taxon>Neoptera</taxon>
        <taxon>Endopterygota</taxon>
        <taxon>Diptera</taxon>
        <taxon>Nematocera</taxon>
        <taxon>Culicoidea</taxon>
        <taxon>Culicidae</taxon>
        <taxon>Culicinae</taxon>
        <taxon>Culicini</taxon>
        <taxon>Culex</taxon>
        <taxon>Culex</taxon>
    </lineage>
</organism>
<feature type="region of interest" description="Disordered" evidence="1">
    <location>
        <begin position="71"/>
        <end position="111"/>
    </location>
</feature>
<dbReference type="AlphaFoldDB" id="A0A8D8G4P0"/>
<accession>A0A8D8G4P0</accession>
<sequence>MRGRLCQHLDPLPKVPVLHVLQRGMSRAELEALPSVRVRRGDQAVRRVANLENGSRQNVLLRLNPIRGQSTGHDGLLCARGHHRGQSPSTRLQQSQPFGCVQSLSQHQTVP</sequence>
<feature type="compositionally biased region" description="Polar residues" evidence="1">
    <location>
        <begin position="86"/>
        <end position="111"/>
    </location>
</feature>
<reference evidence="2" key="1">
    <citation type="submission" date="2021-05" db="EMBL/GenBank/DDBJ databases">
        <authorList>
            <person name="Alioto T."/>
            <person name="Alioto T."/>
            <person name="Gomez Garrido J."/>
        </authorList>
    </citation>
    <scope>NUCLEOTIDE SEQUENCE</scope>
</reference>
<name>A0A8D8G4P0_CULPI</name>
<dbReference type="EMBL" id="HBUE01125103">
    <property type="protein sequence ID" value="CAG6494355.1"/>
    <property type="molecule type" value="Transcribed_RNA"/>
</dbReference>
<evidence type="ECO:0000313" key="2">
    <source>
        <dbReference type="EMBL" id="CAG6494355.1"/>
    </source>
</evidence>
<proteinExistence type="predicted"/>